<dbReference type="InterPro" id="IPR033479">
    <property type="entry name" value="dCache_1"/>
</dbReference>
<protein>
    <submittedName>
        <fullName evidence="8">Cache domain-containing protein</fullName>
    </submittedName>
</protein>
<evidence type="ECO:0000313" key="9">
    <source>
        <dbReference type="Proteomes" id="UP001139646"/>
    </source>
</evidence>
<organism evidence="8 9">
    <name type="scientific">Colwellia maritima</name>
    <dbReference type="NCBI Taxonomy" id="2912588"/>
    <lineage>
        <taxon>Bacteria</taxon>
        <taxon>Pseudomonadati</taxon>
        <taxon>Pseudomonadota</taxon>
        <taxon>Gammaproteobacteria</taxon>
        <taxon>Alteromonadales</taxon>
        <taxon>Colwelliaceae</taxon>
        <taxon>Colwellia</taxon>
    </lineage>
</organism>
<evidence type="ECO:0000256" key="2">
    <source>
        <dbReference type="ARBA" id="ARBA00022475"/>
    </source>
</evidence>
<evidence type="ECO:0000256" key="6">
    <source>
        <dbReference type="SAM" id="Phobius"/>
    </source>
</evidence>
<keyword evidence="4 6" id="KW-1133">Transmembrane helix</keyword>
<keyword evidence="2" id="KW-1003">Cell membrane</keyword>
<name>A0ABS9X6L6_9GAMM</name>
<keyword evidence="9" id="KW-1185">Reference proteome</keyword>
<dbReference type="Pfam" id="PF02743">
    <property type="entry name" value="dCache_1"/>
    <property type="match status" value="1"/>
</dbReference>
<evidence type="ECO:0000256" key="1">
    <source>
        <dbReference type="ARBA" id="ARBA00004651"/>
    </source>
</evidence>
<dbReference type="RefSeq" id="WP_242288810.1">
    <property type="nucleotide sequence ID" value="NZ_JAKKSL010000006.1"/>
</dbReference>
<comment type="subcellular location">
    <subcellularLocation>
        <location evidence="1">Cell membrane</location>
        <topology evidence="1">Multi-pass membrane protein</topology>
    </subcellularLocation>
</comment>
<evidence type="ECO:0000313" key="8">
    <source>
        <dbReference type="EMBL" id="MCI2285854.1"/>
    </source>
</evidence>
<proteinExistence type="predicted"/>
<feature type="transmembrane region" description="Helical" evidence="6">
    <location>
        <begin position="12"/>
        <end position="32"/>
    </location>
</feature>
<comment type="caution">
    <text evidence="8">The sequence shown here is derived from an EMBL/GenBank/DDBJ whole genome shotgun (WGS) entry which is preliminary data.</text>
</comment>
<reference evidence="8" key="1">
    <citation type="submission" date="2022-01" db="EMBL/GenBank/DDBJ databases">
        <title>Colwellia maritima, isolated from seawater.</title>
        <authorList>
            <person name="Kristyanto S."/>
            <person name="Jung J."/>
            <person name="Jeon C.O."/>
        </authorList>
    </citation>
    <scope>NUCLEOTIDE SEQUENCE</scope>
    <source>
        <strain evidence="8">MSW7</strain>
    </source>
</reference>
<accession>A0ABS9X6L6</accession>
<dbReference type="Proteomes" id="UP001139646">
    <property type="component" value="Unassembled WGS sequence"/>
</dbReference>
<sequence>MFKFNTLKNKFTSAFILLGLIPAIIISVISTMNSSSDISTKVYNQLTSINQIKKQTVTKYFEERKGDMGVLVNIADTMQNQAFNQLNAINTLKKKQIEDYFTNNNIQLEMLANNSKLQNAINVLTSEFSNKAKWRSLLDQYDTEYKALLSNFGWYDFFIISERGTIIYSVTRESDLGQKISSDLKGSSFEKAFSLASKSDSNESHFGDFRPYPPSNNDPAAFAVKPVLVNGKRIGFIAYQQPIDKLNNILGNREGMGNTGESYLVGQDNLMRSNSYLNPTQYSVAASFAQGNTVKTTAVNSALKGEKGIQVIMDYNDNSVVSNFGIIFNLIAASDGQ</sequence>
<evidence type="ECO:0000256" key="3">
    <source>
        <dbReference type="ARBA" id="ARBA00022692"/>
    </source>
</evidence>
<gene>
    <name evidence="8" type="ORF">L3081_23800</name>
</gene>
<dbReference type="EMBL" id="JAKKSL010000006">
    <property type="protein sequence ID" value="MCI2285854.1"/>
    <property type="molecule type" value="Genomic_DNA"/>
</dbReference>
<evidence type="ECO:0000256" key="4">
    <source>
        <dbReference type="ARBA" id="ARBA00022989"/>
    </source>
</evidence>
<evidence type="ECO:0000256" key="5">
    <source>
        <dbReference type="ARBA" id="ARBA00023136"/>
    </source>
</evidence>
<feature type="domain" description="Cache" evidence="7">
    <location>
        <begin position="77"/>
        <end position="315"/>
    </location>
</feature>
<keyword evidence="3 6" id="KW-0812">Transmembrane</keyword>
<keyword evidence="5 6" id="KW-0472">Membrane</keyword>
<evidence type="ECO:0000259" key="7">
    <source>
        <dbReference type="Pfam" id="PF02743"/>
    </source>
</evidence>